<dbReference type="Proteomes" id="UP000807504">
    <property type="component" value="Unassembled WGS sequence"/>
</dbReference>
<protein>
    <submittedName>
        <fullName evidence="2">Uncharacterized protein</fullName>
    </submittedName>
</protein>
<evidence type="ECO:0000313" key="2">
    <source>
        <dbReference type="EMBL" id="KAF8767965.1"/>
    </source>
</evidence>
<comment type="caution">
    <text evidence="2">The sequence shown here is derived from an EMBL/GenBank/DDBJ whole genome shotgun (WGS) entry which is preliminary data.</text>
</comment>
<evidence type="ECO:0000313" key="3">
    <source>
        <dbReference type="Proteomes" id="UP000807504"/>
    </source>
</evidence>
<gene>
    <name evidence="2" type="ORF">HNY73_020834</name>
</gene>
<feature type="transmembrane region" description="Helical" evidence="1">
    <location>
        <begin position="54"/>
        <end position="75"/>
    </location>
</feature>
<dbReference type="AlphaFoldDB" id="A0A8T0ECT1"/>
<feature type="transmembrane region" description="Helical" evidence="1">
    <location>
        <begin position="111"/>
        <end position="135"/>
    </location>
</feature>
<feature type="transmembrane region" description="Helical" evidence="1">
    <location>
        <begin position="155"/>
        <end position="178"/>
    </location>
</feature>
<keyword evidence="1" id="KW-0472">Membrane</keyword>
<name>A0A8T0ECT1_ARGBR</name>
<keyword evidence="1" id="KW-1133">Transmembrane helix</keyword>
<proteinExistence type="predicted"/>
<evidence type="ECO:0000256" key="1">
    <source>
        <dbReference type="SAM" id="Phobius"/>
    </source>
</evidence>
<keyword evidence="1" id="KW-0812">Transmembrane</keyword>
<sequence>MLLFPPFIWLVNKFVSGQFYNETKRYYSCRNYWLPTSLSHIGEIVVSVDFLHYYTTYITFFIVTFLFCLCSILILKNLQFARKETFEAKLPSVDVEKFQNFMRKLRSFRSVMSLPVFILFCQIALDAFLVVSLYASNASNSLGRYKYTTPQTTMWFLFIIYFADVIQAKSLQFVQVILREMETTNYLKRKLNYFDYKELKKCCSLTAWDMWIIDRKLLLKSFATLVTYGVIISELKT</sequence>
<reference evidence="2" key="2">
    <citation type="submission" date="2020-06" db="EMBL/GenBank/DDBJ databases">
        <authorList>
            <person name="Sheffer M."/>
        </authorList>
    </citation>
    <scope>NUCLEOTIDE SEQUENCE</scope>
</reference>
<organism evidence="2 3">
    <name type="scientific">Argiope bruennichi</name>
    <name type="common">Wasp spider</name>
    <name type="synonym">Aranea bruennichi</name>
    <dbReference type="NCBI Taxonomy" id="94029"/>
    <lineage>
        <taxon>Eukaryota</taxon>
        <taxon>Metazoa</taxon>
        <taxon>Ecdysozoa</taxon>
        <taxon>Arthropoda</taxon>
        <taxon>Chelicerata</taxon>
        <taxon>Arachnida</taxon>
        <taxon>Araneae</taxon>
        <taxon>Araneomorphae</taxon>
        <taxon>Entelegynae</taxon>
        <taxon>Araneoidea</taxon>
        <taxon>Araneidae</taxon>
        <taxon>Argiope</taxon>
    </lineage>
</organism>
<keyword evidence="3" id="KW-1185">Reference proteome</keyword>
<reference evidence="2" key="1">
    <citation type="journal article" date="2020" name="bioRxiv">
        <title>Chromosome-level reference genome of the European wasp spider Argiope bruennichi: a resource for studies on range expansion and evolutionary adaptation.</title>
        <authorList>
            <person name="Sheffer M.M."/>
            <person name="Hoppe A."/>
            <person name="Krehenwinkel H."/>
            <person name="Uhl G."/>
            <person name="Kuss A.W."/>
            <person name="Jensen L."/>
            <person name="Jensen C."/>
            <person name="Gillespie R.G."/>
            <person name="Hoff K.J."/>
            <person name="Prost S."/>
        </authorList>
    </citation>
    <scope>NUCLEOTIDE SEQUENCE</scope>
</reference>
<dbReference type="EMBL" id="JABXBU010002230">
    <property type="protein sequence ID" value="KAF8767965.1"/>
    <property type="molecule type" value="Genomic_DNA"/>
</dbReference>
<accession>A0A8T0ECT1</accession>